<reference evidence="1 2" key="1">
    <citation type="journal article" date="2014" name="Genome Biol.">
        <title>Transcriptome and methylome profiling reveals relics of genome dominance in the mesopolyploid Brassica oleracea.</title>
        <authorList>
            <person name="Parkin I.A."/>
            <person name="Koh C."/>
            <person name="Tang H."/>
            <person name="Robinson S.J."/>
            <person name="Kagale S."/>
            <person name="Clarke W.E."/>
            <person name="Town C.D."/>
            <person name="Nixon J."/>
            <person name="Krishnakumar V."/>
            <person name="Bidwell S.L."/>
            <person name="Denoeud F."/>
            <person name="Belcram H."/>
            <person name="Links M.G."/>
            <person name="Just J."/>
            <person name="Clarke C."/>
            <person name="Bender T."/>
            <person name="Huebert T."/>
            <person name="Mason A.S."/>
            <person name="Pires J.C."/>
            <person name="Barker G."/>
            <person name="Moore J."/>
            <person name="Walley P.G."/>
            <person name="Manoli S."/>
            <person name="Batley J."/>
            <person name="Edwards D."/>
            <person name="Nelson M.N."/>
            <person name="Wang X."/>
            <person name="Paterson A.H."/>
            <person name="King G."/>
            <person name="Bancroft I."/>
            <person name="Chalhoub B."/>
            <person name="Sharpe A.G."/>
        </authorList>
    </citation>
    <scope>NUCLEOTIDE SEQUENCE</scope>
    <source>
        <strain evidence="1 2">cv. TO1000</strain>
    </source>
</reference>
<proteinExistence type="predicted"/>
<evidence type="ECO:0000313" key="1">
    <source>
        <dbReference type="EnsemblPlants" id="Bo9g156190.1"/>
    </source>
</evidence>
<name>A0A0D3EEG4_BRAOL</name>
<sequence length="129" mass="15599">MHPVQMLPHMKMVVVIMVTIMVRHQLLRTNLLLLEDLREVLNRRQGMILVSMYYLLMGESLKAMMKLWMMNTRISGLEPWMRRWILSRRTILLSWWNCLRARRLCLISGCTELSMRMIICHLDTRLDWL</sequence>
<dbReference type="Proteomes" id="UP000032141">
    <property type="component" value="Chromosome C9"/>
</dbReference>
<keyword evidence="2" id="KW-1185">Reference proteome</keyword>
<protein>
    <submittedName>
        <fullName evidence="1">Uncharacterized protein</fullName>
    </submittedName>
</protein>
<dbReference type="AlphaFoldDB" id="A0A0D3EEG4"/>
<dbReference type="EnsemblPlants" id="Bo9g156190.1">
    <property type="protein sequence ID" value="Bo9g156190.1"/>
    <property type="gene ID" value="Bo9g156190"/>
</dbReference>
<dbReference type="Gramene" id="Bo9g156190.1">
    <property type="protein sequence ID" value="Bo9g156190.1"/>
    <property type="gene ID" value="Bo9g156190"/>
</dbReference>
<evidence type="ECO:0000313" key="2">
    <source>
        <dbReference type="Proteomes" id="UP000032141"/>
    </source>
</evidence>
<accession>A0A0D3EEG4</accession>
<reference evidence="1" key="2">
    <citation type="submission" date="2015-03" db="UniProtKB">
        <authorList>
            <consortium name="EnsemblPlants"/>
        </authorList>
    </citation>
    <scope>IDENTIFICATION</scope>
</reference>
<dbReference type="HOGENOM" id="CLU_1951806_0_0_1"/>
<organism evidence="1 2">
    <name type="scientific">Brassica oleracea var. oleracea</name>
    <dbReference type="NCBI Taxonomy" id="109376"/>
    <lineage>
        <taxon>Eukaryota</taxon>
        <taxon>Viridiplantae</taxon>
        <taxon>Streptophyta</taxon>
        <taxon>Embryophyta</taxon>
        <taxon>Tracheophyta</taxon>
        <taxon>Spermatophyta</taxon>
        <taxon>Magnoliopsida</taxon>
        <taxon>eudicotyledons</taxon>
        <taxon>Gunneridae</taxon>
        <taxon>Pentapetalae</taxon>
        <taxon>rosids</taxon>
        <taxon>malvids</taxon>
        <taxon>Brassicales</taxon>
        <taxon>Brassicaceae</taxon>
        <taxon>Brassiceae</taxon>
        <taxon>Brassica</taxon>
    </lineage>
</organism>